<dbReference type="AlphaFoldDB" id="A0A8J7LII4"/>
<reference evidence="2 3" key="1">
    <citation type="journal article" date="2021" name="Int. J. Syst. Evol. Microbiol.">
        <title>Amazonocrinis nigriterrae gen. nov., sp. nov., Atlanticothrix silvestris gen. nov., sp. nov. and Dendronalium phyllosphericum gen. nov., sp. nov., nostocacean cyanobacteria from Brazilian environments.</title>
        <authorList>
            <person name="Alvarenga D.O."/>
            <person name="Andreote A.P.D."/>
            <person name="Branco L.H.Z."/>
            <person name="Delbaje E."/>
            <person name="Cruz R.B."/>
            <person name="Varani A.M."/>
            <person name="Fiore M.F."/>
        </authorList>
    </citation>
    <scope>NUCLEOTIDE SEQUENCE [LARGE SCALE GENOMIC DNA]</scope>
    <source>
        <strain evidence="2 3">CENA369</strain>
    </source>
</reference>
<feature type="transmembrane region" description="Helical" evidence="1">
    <location>
        <begin position="22"/>
        <end position="42"/>
    </location>
</feature>
<name>A0A8J7LII4_9NOST</name>
<evidence type="ECO:0000313" key="3">
    <source>
        <dbReference type="Proteomes" id="UP000662314"/>
    </source>
</evidence>
<organism evidence="2 3">
    <name type="scientific">Dendronalium phyllosphericum CENA369</name>
    <dbReference type="NCBI Taxonomy" id="1725256"/>
    <lineage>
        <taxon>Bacteria</taxon>
        <taxon>Bacillati</taxon>
        <taxon>Cyanobacteriota</taxon>
        <taxon>Cyanophyceae</taxon>
        <taxon>Nostocales</taxon>
        <taxon>Nostocaceae</taxon>
        <taxon>Dendronalium</taxon>
        <taxon>Dendronalium phyllosphericum</taxon>
    </lineage>
</organism>
<dbReference type="Proteomes" id="UP000662314">
    <property type="component" value="Unassembled WGS sequence"/>
</dbReference>
<evidence type="ECO:0000313" key="2">
    <source>
        <dbReference type="EMBL" id="MBH8578141.1"/>
    </source>
</evidence>
<keyword evidence="1" id="KW-0812">Transmembrane</keyword>
<keyword evidence="1" id="KW-1133">Transmembrane helix</keyword>
<feature type="transmembrane region" description="Helical" evidence="1">
    <location>
        <begin position="146"/>
        <end position="167"/>
    </location>
</feature>
<comment type="caution">
    <text evidence="2">The sequence shown here is derived from an EMBL/GenBank/DDBJ whole genome shotgun (WGS) entry which is preliminary data.</text>
</comment>
<dbReference type="EMBL" id="JAECZA010000313">
    <property type="protein sequence ID" value="MBH8578141.1"/>
    <property type="molecule type" value="Genomic_DNA"/>
</dbReference>
<keyword evidence="1" id="KW-0472">Membrane</keyword>
<gene>
    <name evidence="2" type="ORF">I8752_35395</name>
</gene>
<evidence type="ECO:0000256" key="1">
    <source>
        <dbReference type="SAM" id="Phobius"/>
    </source>
</evidence>
<sequence length="257" mass="28844">MKLHIIEQTPKFLKLQLNPQPIFYWLFGGILTIGGVFLIVALGKATTFNCSRIEGKPNSCQLITKNLFGTQIQSWRLQEIIRAKLDTTTTDVWGSYPFVLQTTHGSVLINLLNADSTQKESFATQINTFLQTPQEQKLMIGEDSRFWTYPLGLLMIAGGAICIISILRQRKIICIVDKTVGKIIIERQSLLGNKIIEAKLSEISSIELSSFELDSVSSYNVRFILDSTRYIDLATVSMFTAQTANQIIETIASFINL</sequence>
<proteinExistence type="predicted"/>
<keyword evidence="3" id="KW-1185">Reference proteome</keyword>
<dbReference type="RefSeq" id="WP_214436808.1">
    <property type="nucleotide sequence ID" value="NZ_CAWPUQ010000252.1"/>
</dbReference>
<accession>A0A8J7LII4</accession>
<protein>
    <submittedName>
        <fullName evidence="2">Uncharacterized protein</fullName>
    </submittedName>
</protein>